<reference evidence="1" key="1">
    <citation type="submission" date="2020-08" db="EMBL/GenBank/DDBJ databases">
        <title>Multicomponent nature underlies the extraordinary mechanical properties of spider dragline silk.</title>
        <authorList>
            <person name="Kono N."/>
            <person name="Nakamura H."/>
            <person name="Mori M."/>
            <person name="Yoshida Y."/>
            <person name="Ohtoshi R."/>
            <person name="Malay A.D."/>
            <person name="Moran D.A.P."/>
            <person name="Tomita M."/>
            <person name="Numata K."/>
            <person name="Arakawa K."/>
        </authorList>
    </citation>
    <scope>NUCLEOTIDE SEQUENCE</scope>
</reference>
<dbReference type="EMBL" id="BMAV01026917">
    <property type="protein sequence ID" value="GFS54419.1"/>
    <property type="molecule type" value="Genomic_DNA"/>
</dbReference>
<dbReference type="Proteomes" id="UP000886998">
    <property type="component" value="Unassembled WGS sequence"/>
</dbReference>
<organism evidence="1 2">
    <name type="scientific">Trichonephila inaurata madagascariensis</name>
    <dbReference type="NCBI Taxonomy" id="2747483"/>
    <lineage>
        <taxon>Eukaryota</taxon>
        <taxon>Metazoa</taxon>
        <taxon>Ecdysozoa</taxon>
        <taxon>Arthropoda</taxon>
        <taxon>Chelicerata</taxon>
        <taxon>Arachnida</taxon>
        <taxon>Araneae</taxon>
        <taxon>Araneomorphae</taxon>
        <taxon>Entelegynae</taxon>
        <taxon>Araneoidea</taxon>
        <taxon>Nephilidae</taxon>
        <taxon>Trichonephila</taxon>
        <taxon>Trichonephila inaurata</taxon>
    </lineage>
</organism>
<dbReference type="AlphaFoldDB" id="A0A8X6MI72"/>
<keyword evidence="2" id="KW-1185">Reference proteome</keyword>
<name>A0A8X6MI72_9ARAC</name>
<evidence type="ECO:0000313" key="2">
    <source>
        <dbReference type="Proteomes" id="UP000886998"/>
    </source>
</evidence>
<comment type="caution">
    <text evidence="1">The sequence shown here is derived from an EMBL/GenBank/DDBJ whole genome shotgun (WGS) entry which is preliminary data.</text>
</comment>
<evidence type="ECO:0000313" key="1">
    <source>
        <dbReference type="EMBL" id="GFS54419.1"/>
    </source>
</evidence>
<accession>A0A8X6MI72</accession>
<sequence length="128" mass="14532">MLIQPGKYSYRREVTNIIRKNRKRQPIFFPCCIVPSHQPHGASKPKWFPPLSFERKEQLGLIRILIKSRCSTEEKGTRAVMLSDARAALQDISSSEAPVSVDILNIHLALSQLFENHNEVASQCIPAH</sequence>
<protein>
    <submittedName>
        <fullName evidence="1">Uncharacterized protein</fullName>
    </submittedName>
</protein>
<gene>
    <name evidence="1" type="ORF">TNIN_69091</name>
</gene>
<proteinExistence type="predicted"/>